<keyword evidence="2" id="KW-1185">Reference proteome</keyword>
<name>A0ABW5RB13_9BACL</name>
<dbReference type="RefSeq" id="WP_379929792.1">
    <property type="nucleotide sequence ID" value="NZ_JBHUMM010000037.1"/>
</dbReference>
<protein>
    <submittedName>
        <fullName evidence="1">Uncharacterized protein</fullName>
    </submittedName>
</protein>
<sequence>MGMLDKFKEQLNFKEAYSNFKNEQKAISKGLAGRFDYLGGFNKLIAGEIIVWRGETDYSLILQHNTGNKKYEIKITGIEWDEKGQRSAGKAAAGAIIGGVLTGGLGAGAGAAIGGKKTDNSLAVIKYRDGDFEGEIYFRTDNKQYQHLTRLL</sequence>
<evidence type="ECO:0000313" key="2">
    <source>
        <dbReference type="Proteomes" id="UP001597497"/>
    </source>
</evidence>
<gene>
    <name evidence="1" type="ORF">ACFSUC_11800</name>
</gene>
<accession>A0ABW5RB13</accession>
<reference evidence="2" key="1">
    <citation type="journal article" date="2019" name="Int. J. Syst. Evol. Microbiol.">
        <title>The Global Catalogue of Microorganisms (GCM) 10K type strain sequencing project: providing services to taxonomists for standard genome sequencing and annotation.</title>
        <authorList>
            <consortium name="The Broad Institute Genomics Platform"/>
            <consortium name="The Broad Institute Genome Sequencing Center for Infectious Disease"/>
            <person name="Wu L."/>
            <person name="Ma J."/>
        </authorList>
    </citation>
    <scope>NUCLEOTIDE SEQUENCE [LARGE SCALE GENOMIC DNA]</scope>
    <source>
        <strain evidence="2">KCTC 33676</strain>
    </source>
</reference>
<organism evidence="1 2">
    <name type="scientific">Marinicrinis sediminis</name>
    <dbReference type="NCBI Taxonomy" id="1652465"/>
    <lineage>
        <taxon>Bacteria</taxon>
        <taxon>Bacillati</taxon>
        <taxon>Bacillota</taxon>
        <taxon>Bacilli</taxon>
        <taxon>Bacillales</taxon>
        <taxon>Paenibacillaceae</taxon>
    </lineage>
</organism>
<comment type="caution">
    <text evidence="1">The sequence shown here is derived from an EMBL/GenBank/DDBJ whole genome shotgun (WGS) entry which is preliminary data.</text>
</comment>
<evidence type="ECO:0000313" key="1">
    <source>
        <dbReference type="EMBL" id="MFD2672250.1"/>
    </source>
</evidence>
<dbReference type="Proteomes" id="UP001597497">
    <property type="component" value="Unassembled WGS sequence"/>
</dbReference>
<proteinExistence type="predicted"/>
<dbReference type="EMBL" id="JBHUMM010000037">
    <property type="protein sequence ID" value="MFD2672250.1"/>
    <property type="molecule type" value="Genomic_DNA"/>
</dbReference>